<dbReference type="HOGENOM" id="CLU_031314_2_1_1"/>
<reference evidence="3" key="1">
    <citation type="journal article" date="2014" name="Proc. Natl. Acad. Sci. U.S.A.">
        <title>Extensive sampling of basidiomycete genomes demonstrates inadequacy of the white-rot/brown-rot paradigm for wood decay fungi.</title>
        <authorList>
            <person name="Riley R."/>
            <person name="Salamov A.A."/>
            <person name="Brown D.W."/>
            <person name="Nagy L.G."/>
            <person name="Floudas D."/>
            <person name="Held B.W."/>
            <person name="Levasseur A."/>
            <person name="Lombard V."/>
            <person name="Morin E."/>
            <person name="Otillar R."/>
            <person name="Lindquist E.A."/>
            <person name="Sun H."/>
            <person name="LaButti K.M."/>
            <person name="Schmutz J."/>
            <person name="Jabbour D."/>
            <person name="Luo H."/>
            <person name="Baker S.E."/>
            <person name="Pisabarro A.G."/>
            <person name="Walton J.D."/>
            <person name="Blanchette R.A."/>
            <person name="Henrissat B."/>
            <person name="Martin F."/>
            <person name="Cullen D."/>
            <person name="Hibbett D.S."/>
            <person name="Grigoriev I.V."/>
        </authorList>
    </citation>
    <scope>NUCLEOTIDE SEQUENCE [LARGE SCALE GENOMIC DNA]</scope>
    <source>
        <strain evidence="3">MUCL 33604</strain>
    </source>
</reference>
<gene>
    <name evidence="2" type="ORF">JAAARDRAFT_711167</name>
</gene>
<keyword evidence="3" id="KW-1185">Reference proteome</keyword>
<protein>
    <submittedName>
        <fullName evidence="2">Uncharacterized protein</fullName>
    </submittedName>
</protein>
<accession>A0A067P5W3</accession>
<dbReference type="Gene3D" id="3.60.130.30">
    <property type="match status" value="1"/>
</dbReference>
<evidence type="ECO:0000256" key="1">
    <source>
        <dbReference type="SAM" id="MobiDB-lite"/>
    </source>
</evidence>
<dbReference type="STRING" id="933084.A0A067P5W3"/>
<dbReference type="OrthoDB" id="3202607at2759"/>
<proteinExistence type="predicted"/>
<dbReference type="EMBL" id="KL197764">
    <property type="protein sequence ID" value="KDQ50169.1"/>
    <property type="molecule type" value="Genomic_DNA"/>
</dbReference>
<evidence type="ECO:0000313" key="3">
    <source>
        <dbReference type="Proteomes" id="UP000027265"/>
    </source>
</evidence>
<dbReference type="Proteomes" id="UP000027265">
    <property type="component" value="Unassembled WGS sequence"/>
</dbReference>
<evidence type="ECO:0000313" key="2">
    <source>
        <dbReference type="EMBL" id="KDQ50169.1"/>
    </source>
</evidence>
<name>A0A067P5W3_9AGAM</name>
<dbReference type="AlphaFoldDB" id="A0A067P5W3"/>
<sequence>MGNADGPASPLLARVRRSGKEFSPQTLASIGIPVKIDFQSMVDRACHADLIADLCKTAHEDSPTPSPSVEPRPAEASIPPPNLPQDDGELTTHPSDKKHIAAQAVEDTNLKVITYRHRGKVKKVSTNLKTSDLSVASTGWEGGRVKLTDPERAYSLDEMKRMGFSVVAWDGVEPHAVLDRGSTIVAMLAGRPRDGQFIEQVANPLFKAMERTREHCSMSSLKHWCSHFAATNVGISRRPGPTEPQTLQVDPKNQLAIAELLSEPSLQRLVGFTASAFNLYAPRLYQYYQTTLDSLLQWKPTLCPYLANSPFAACMFNFGPDVQTFVHTDLKNLPWGWCVVTALGGHLVLWDLKLVVEFPPGSTIFIPSGIIRHSNIPVAEGEVWLSYTQYTAGSVFRWVGYGFRSVGEVMSTLGEAEVRRLNAGRWEAGCQMWSKLGEFFE</sequence>
<dbReference type="InParanoid" id="A0A067P5W3"/>
<feature type="region of interest" description="Disordered" evidence="1">
    <location>
        <begin position="58"/>
        <end position="94"/>
    </location>
</feature>
<organism evidence="2 3">
    <name type="scientific">Jaapia argillacea MUCL 33604</name>
    <dbReference type="NCBI Taxonomy" id="933084"/>
    <lineage>
        <taxon>Eukaryota</taxon>
        <taxon>Fungi</taxon>
        <taxon>Dikarya</taxon>
        <taxon>Basidiomycota</taxon>
        <taxon>Agaricomycotina</taxon>
        <taxon>Agaricomycetes</taxon>
        <taxon>Agaricomycetidae</taxon>
        <taxon>Jaapiales</taxon>
        <taxon>Jaapiaceae</taxon>
        <taxon>Jaapia</taxon>
    </lineage>
</organism>